<keyword evidence="1" id="KW-0614">Plasmid</keyword>
<name>A0A455UGY0_9GAMM</name>
<sequence length="81" mass="8209">MVVTEIRATIARQATSGGINDTKRANATAAPILGITVKKAATGAGEPWATSGIQAWAGKAASLKDKPSMIEAVAMVSARLS</sequence>
<gene>
    <name evidence="1" type="ORF">HSBAA_PA_1290</name>
</gene>
<organism evidence="1 2">
    <name type="scientific">Vreelandella sulfidaeris</name>
    <dbReference type="NCBI Taxonomy" id="115553"/>
    <lineage>
        <taxon>Bacteria</taxon>
        <taxon>Pseudomonadati</taxon>
        <taxon>Pseudomonadota</taxon>
        <taxon>Gammaproteobacteria</taxon>
        <taxon>Oceanospirillales</taxon>
        <taxon>Halomonadaceae</taxon>
        <taxon>Vreelandella</taxon>
    </lineage>
</organism>
<evidence type="ECO:0000313" key="2">
    <source>
        <dbReference type="Proteomes" id="UP000320231"/>
    </source>
</evidence>
<accession>A0A455UGY0</accession>
<dbReference type="KEGG" id="hsr:HSBAA_PA_1290"/>
<dbReference type="AlphaFoldDB" id="A0A455UGY0"/>
<geneLocation type="plasmid" evidence="2">
    <name>pbaa-803-a dna</name>
</geneLocation>
<evidence type="ECO:0000313" key="1">
    <source>
        <dbReference type="EMBL" id="BBI65526.1"/>
    </source>
</evidence>
<protein>
    <submittedName>
        <fullName evidence="1">Uncharacterized protein</fullName>
    </submittedName>
</protein>
<proteinExistence type="predicted"/>
<dbReference type="Proteomes" id="UP000320231">
    <property type="component" value="Plasmid pBAA-803-A"/>
</dbReference>
<dbReference type="EMBL" id="AP019515">
    <property type="protein sequence ID" value="BBI65526.1"/>
    <property type="molecule type" value="Genomic_DNA"/>
</dbReference>
<reference evidence="1 2" key="1">
    <citation type="journal article" date="2019" name="Microbiol. Resour. Announc.">
        <title>Complete Genome Sequence of Halomonas sulfidaeris Strain Esulfide1 Isolated from a Metal Sulfide Rock at a Depth of 2,200 Meters, Obtained Using Nanopore Sequencing.</title>
        <authorList>
            <person name="Saito M."/>
            <person name="Nishigata A."/>
            <person name="Galipon J."/>
            <person name="Arakawa K."/>
        </authorList>
    </citation>
    <scope>NUCLEOTIDE SEQUENCE [LARGE SCALE GENOMIC DNA]</scope>
    <source>
        <strain evidence="1 2">ATCC BAA-803</strain>
        <plasmid evidence="2">pbaa-803-a dna</plasmid>
    </source>
</reference>